<dbReference type="PANTHER" id="PTHR33343">
    <property type="entry name" value="54S RIBOSOMAL PROTEIN BL35M"/>
    <property type="match status" value="1"/>
</dbReference>
<dbReference type="KEGG" id="mamp:MAMA39_01870"/>
<evidence type="ECO:0000256" key="5">
    <source>
        <dbReference type="HAMAP-Rule" id="MF_00514"/>
    </source>
</evidence>
<keyword evidence="3 5" id="KW-0687">Ribonucleoprotein</keyword>
<dbReference type="InterPro" id="IPR021137">
    <property type="entry name" value="Ribosomal_bL35-like"/>
</dbReference>
<dbReference type="GO" id="GO:0003735">
    <property type="term" value="F:structural constituent of ribosome"/>
    <property type="evidence" value="ECO:0007669"/>
    <property type="project" value="InterPro"/>
</dbReference>
<dbReference type="AlphaFoldDB" id="A0A292IHE7"/>
<dbReference type="GO" id="GO:0006412">
    <property type="term" value="P:translation"/>
    <property type="evidence" value="ECO:0007669"/>
    <property type="project" value="UniProtKB-UniRule"/>
</dbReference>
<evidence type="ECO:0000256" key="1">
    <source>
        <dbReference type="ARBA" id="ARBA00006598"/>
    </source>
</evidence>
<dbReference type="InterPro" id="IPR001706">
    <property type="entry name" value="Ribosomal_bL35"/>
</dbReference>
<name>A0A292IHE7_9MOLU</name>
<dbReference type="InterPro" id="IPR037229">
    <property type="entry name" value="Ribosomal_bL35_sf"/>
</dbReference>
<dbReference type="HAMAP" id="MF_00514">
    <property type="entry name" value="Ribosomal_bL35"/>
    <property type="match status" value="1"/>
</dbReference>
<protein>
    <recommendedName>
        <fullName evidence="4 5">Large ribosomal subunit protein bL35</fullName>
    </recommendedName>
</protein>
<dbReference type="PROSITE" id="PS00936">
    <property type="entry name" value="RIBOSOMAL_L35"/>
    <property type="match status" value="1"/>
</dbReference>
<sequence length="128" mass="14619">MKSLINFSKVSWEWLVIVAKLVKSLAALLQICTKPWLYLTKIASQLKLQPGLMNLTIIQKEEVPMPKMKTKSAAAKRFKVTKTGKIKRKHAYTSHLAPNKTTKQKRQLRKVGVVHETQLKTIKALLQD</sequence>
<dbReference type="InterPro" id="IPR018265">
    <property type="entry name" value="Ribosomal_bL35_CS"/>
</dbReference>
<accession>A0A292IHE7</accession>
<reference evidence="7 8" key="1">
    <citation type="journal article" date="2015" name="Clin. Infect. Dis.">
        <title>Genomic Investigations unmask Mycoplasma amphoriforme, a new respiratory pathogen.</title>
        <authorList>
            <person name="Gillespie S.H."/>
            <person name="Ling C.L."/>
            <person name="Oravcova K."/>
            <person name="Pinheiro M."/>
            <person name="Wells L."/>
            <person name="Bryant J.M."/>
            <person name="McHugh T.D."/>
            <person name="Bebear C."/>
            <person name="Webster D."/>
            <person name="Harris S.R."/>
            <person name="Seth-Smith H.M."/>
            <person name="Thomson N.R."/>
        </authorList>
    </citation>
    <scope>NUCLEOTIDE SEQUENCE [LARGE SCALE GENOMIC DNA]</scope>
    <source>
        <strain evidence="7 8">A39</strain>
    </source>
</reference>
<evidence type="ECO:0000313" key="8">
    <source>
        <dbReference type="Proteomes" id="UP000261764"/>
    </source>
</evidence>
<proteinExistence type="inferred from homology"/>
<evidence type="ECO:0000313" key="7">
    <source>
        <dbReference type="EMBL" id="CDN40310.1"/>
    </source>
</evidence>
<dbReference type="GO" id="GO:0022625">
    <property type="term" value="C:cytosolic large ribosomal subunit"/>
    <property type="evidence" value="ECO:0007669"/>
    <property type="project" value="TreeGrafter"/>
</dbReference>
<dbReference type="Proteomes" id="UP000261764">
    <property type="component" value="Chromosome I"/>
</dbReference>
<dbReference type="Gene3D" id="4.10.410.60">
    <property type="match status" value="1"/>
</dbReference>
<dbReference type="Pfam" id="PF01632">
    <property type="entry name" value="Ribosomal_L35p"/>
    <property type="match status" value="1"/>
</dbReference>
<dbReference type="EMBL" id="HG937516">
    <property type="protein sequence ID" value="CDN40310.1"/>
    <property type="molecule type" value="Genomic_DNA"/>
</dbReference>
<evidence type="ECO:0000256" key="6">
    <source>
        <dbReference type="RuleBase" id="RU000568"/>
    </source>
</evidence>
<keyword evidence="8" id="KW-1185">Reference proteome</keyword>
<evidence type="ECO:0000256" key="2">
    <source>
        <dbReference type="ARBA" id="ARBA00022980"/>
    </source>
</evidence>
<dbReference type="PRINTS" id="PR00064">
    <property type="entry name" value="RIBOSOMALL35"/>
</dbReference>
<gene>
    <name evidence="5" type="primary">rpmI</name>
    <name evidence="7" type="ORF">MAMA39_01870</name>
</gene>
<dbReference type="SUPFAM" id="SSF143034">
    <property type="entry name" value="L35p-like"/>
    <property type="match status" value="1"/>
</dbReference>
<evidence type="ECO:0000256" key="3">
    <source>
        <dbReference type="ARBA" id="ARBA00023274"/>
    </source>
</evidence>
<organism evidence="7 8">
    <name type="scientific">Mycoplasma amphoriforme A39</name>
    <dbReference type="NCBI Taxonomy" id="572419"/>
    <lineage>
        <taxon>Bacteria</taxon>
        <taxon>Bacillati</taxon>
        <taxon>Mycoplasmatota</taxon>
        <taxon>Mollicutes</taxon>
        <taxon>Mycoplasmataceae</taxon>
        <taxon>Mycoplasma</taxon>
    </lineage>
</organism>
<dbReference type="FunFam" id="4.10.410.60:FF:000001">
    <property type="entry name" value="50S ribosomal protein L35"/>
    <property type="match status" value="1"/>
</dbReference>
<dbReference type="PANTHER" id="PTHR33343:SF1">
    <property type="entry name" value="LARGE RIBOSOMAL SUBUNIT PROTEIN BL35M"/>
    <property type="match status" value="1"/>
</dbReference>
<comment type="similarity">
    <text evidence="1 5 6">Belongs to the bacterial ribosomal protein bL35 family.</text>
</comment>
<keyword evidence="2 5" id="KW-0689">Ribosomal protein</keyword>
<dbReference type="NCBIfam" id="TIGR00001">
    <property type="entry name" value="rpmI_bact"/>
    <property type="match status" value="1"/>
</dbReference>
<evidence type="ECO:0000256" key="4">
    <source>
        <dbReference type="ARBA" id="ARBA00071664"/>
    </source>
</evidence>